<evidence type="ECO:0000313" key="4">
    <source>
        <dbReference type="Proteomes" id="UP000434409"/>
    </source>
</evidence>
<proteinExistence type="inferred from homology"/>
<sequence length="421" mass="45693">MDKTVYNAFVELLGSELRLAMGCTEPIAVAYAAAKAREVLGQFPERIEMYCSGNIIKNVKAVTVPNSGGRRGLEVASILGAAFGDASLELEVISRVKDEEIARLQKLLDKDICHCHLETGKDNLYIRTEVFHGADSALVEIAEKHTYITRIEKNGERILSQEPLHLLKSDMSFLNLKDIYTFSKEVDLKDIDNLIVRQIDCNRNIAEEGIEKPYGSQIGRRYLGMYGDSDYRFKAIAYAAAGSDARMNGCALPVVINSGSGNQSITMSVPIILYAKEKGIAHEEMIRGLVFADLVALLQKKYIGDLSAYCGATCAGCAAVAGIAFIEGRDLKIIGETVVNAISTIGGMVCDGAKSSCAAKIAMSLSTSFLAYDMALNGLSFKAGEGLVVDDIEESIARIGRMGREGMRSTDEEILNMMLGY</sequence>
<dbReference type="HAMAP" id="MF_01845">
    <property type="entry name" value="UPF0597"/>
    <property type="match status" value="1"/>
</dbReference>
<evidence type="ECO:0000259" key="2">
    <source>
        <dbReference type="Pfam" id="PF03313"/>
    </source>
</evidence>
<dbReference type="GO" id="GO:0019450">
    <property type="term" value="P:L-cysteine catabolic process to pyruvate"/>
    <property type="evidence" value="ECO:0007669"/>
    <property type="project" value="TreeGrafter"/>
</dbReference>
<comment type="similarity">
    <text evidence="1">Belongs to the UPF0597 family.</text>
</comment>
<dbReference type="InterPro" id="IPR005130">
    <property type="entry name" value="Ser_deHydtase-like_asu"/>
</dbReference>
<evidence type="ECO:0000256" key="1">
    <source>
        <dbReference type="HAMAP-Rule" id="MF_01845"/>
    </source>
</evidence>
<feature type="domain" description="Serine dehydratase-like alpha subunit" evidence="2">
    <location>
        <begin position="90"/>
        <end position="416"/>
    </location>
</feature>
<dbReference type="EMBL" id="VULY01000018">
    <property type="protein sequence ID" value="MSR94255.1"/>
    <property type="molecule type" value="Genomic_DNA"/>
</dbReference>
<accession>A0A6N7V0Y4</accession>
<organism evidence="3 4">
    <name type="scientific">Suipraeoptans intestinalis</name>
    <dbReference type="NCBI Taxonomy" id="2606628"/>
    <lineage>
        <taxon>Bacteria</taxon>
        <taxon>Bacillati</taxon>
        <taxon>Bacillota</taxon>
        <taxon>Clostridia</taxon>
        <taxon>Lachnospirales</taxon>
        <taxon>Lachnospiraceae</taxon>
        <taxon>Suipraeoptans</taxon>
    </lineage>
</organism>
<dbReference type="Pfam" id="PF03313">
    <property type="entry name" value="SDH_alpha"/>
    <property type="match status" value="1"/>
</dbReference>
<name>A0A6N7V0Y4_9FIRM</name>
<gene>
    <name evidence="3" type="ORF">FYJ34_08290</name>
</gene>
<comment type="caution">
    <text evidence="3">The sequence shown here is derived from an EMBL/GenBank/DDBJ whole genome shotgun (WGS) entry which is preliminary data.</text>
</comment>
<dbReference type="Proteomes" id="UP000434409">
    <property type="component" value="Unassembled WGS sequence"/>
</dbReference>
<keyword evidence="4" id="KW-1185">Reference proteome</keyword>
<dbReference type="PANTHER" id="PTHR30501">
    <property type="entry name" value="UPF0597 PROTEIN YHAM"/>
    <property type="match status" value="1"/>
</dbReference>
<evidence type="ECO:0000313" key="3">
    <source>
        <dbReference type="EMBL" id="MSR94255.1"/>
    </source>
</evidence>
<dbReference type="PIRSF" id="PIRSF006054">
    <property type="entry name" value="UCP006054"/>
    <property type="match status" value="1"/>
</dbReference>
<protein>
    <recommendedName>
        <fullName evidence="1">UPF0597 protein FYJ34_08290</fullName>
    </recommendedName>
</protein>
<dbReference type="PANTHER" id="PTHR30501:SF2">
    <property type="entry name" value="UPF0597 PROTEIN YHAM"/>
    <property type="match status" value="1"/>
</dbReference>
<reference evidence="3 4" key="1">
    <citation type="submission" date="2019-08" db="EMBL/GenBank/DDBJ databases">
        <title>In-depth cultivation of the pig gut microbiome towards novel bacterial diversity and tailored functional studies.</title>
        <authorList>
            <person name="Wylensek D."/>
            <person name="Hitch T.C.A."/>
            <person name="Clavel T."/>
        </authorList>
    </citation>
    <scope>NUCLEOTIDE SEQUENCE [LARGE SCALE GENOMIC DNA]</scope>
    <source>
        <strain evidence="3 4">68-1-5</strain>
    </source>
</reference>
<dbReference type="InterPro" id="IPR021144">
    <property type="entry name" value="UPF0597"/>
</dbReference>
<dbReference type="GO" id="GO:0080146">
    <property type="term" value="F:L-cysteine desulfhydrase activity"/>
    <property type="evidence" value="ECO:0007669"/>
    <property type="project" value="TreeGrafter"/>
</dbReference>
<dbReference type="RefSeq" id="WP_154477777.1">
    <property type="nucleotide sequence ID" value="NZ_VULY01000018.1"/>
</dbReference>
<dbReference type="AlphaFoldDB" id="A0A6N7V0Y4"/>